<accession>A0A0F5IPU3</accession>
<dbReference type="PANTHER" id="PTHR42855">
    <property type="entry name" value="ABC TRANSPORTER ATP-BINDING SUBUNIT"/>
    <property type="match status" value="1"/>
</dbReference>
<feature type="domain" description="ABC transporter" evidence="4">
    <location>
        <begin position="339"/>
        <end position="538"/>
    </location>
</feature>
<evidence type="ECO:0000256" key="3">
    <source>
        <dbReference type="SAM" id="Coils"/>
    </source>
</evidence>
<evidence type="ECO:0000313" key="6">
    <source>
        <dbReference type="Proteomes" id="UP000033035"/>
    </source>
</evidence>
<dbReference type="Pfam" id="PF00005">
    <property type="entry name" value="ABC_tran"/>
    <property type="match status" value="2"/>
</dbReference>
<dbReference type="PATRIC" id="fig|1203610.3.peg.5124"/>
<dbReference type="InterPro" id="IPR003439">
    <property type="entry name" value="ABC_transporter-like_ATP-bd"/>
</dbReference>
<dbReference type="SUPFAM" id="SSF52540">
    <property type="entry name" value="P-loop containing nucleoside triphosphate hydrolases"/>
    <property type="match status" value="2"/>
</dbReference>
<dbReference type="CDD" id="cd03221">
    <property type="entry name" value="ABCF_EF-3"/>
    <property type="match status" value="1"/>
</dbReference>
<comment type="caution">
    <text evidence="5">The sequence shown here is derived from an EMBL/GenBank/DDBJ whole genome shotgun (WGS) entry which is preliminary data.</text>
</comment>
<dbReference type="PROSITE" id="PS50893">
    <property type="entry name" value="ABC_TRANSPORTER_2"/>
    <property type="match status" value="2"/>
</dbReference>
<dbReference type="PROSITE" id="PS00211">
    <property type="entry name" value="ABC_TRANSPORTER_1"/>
    <property type="match status" value="1"/>
</dbReference>
<evidence type="ECO:0000259" key="4">
    <source>
        <dbReference type="PROSITE" id="PS50893"/>
    </source>
</evidence>
<gene>
    <name evidence="5" type="ORF">HMPREF1536_05024</name>
</gene>
<keyword evidence="6" id="KW-1185">Reference proteome</keyword>
<keyword evidence="2" id="KW-0067">ATP-binding</keyword>
<evidence type="ECO:0000313" key="5">
    <source>
        <dbReference type="EMBL" id="KKB47380.1"/>
    </source>
</evidence>
<dbReference type="InterPro" id="IPR003593">
    <property type="entry name" value="AAA+_ATPase"/>
</dbReference>
<reference evidence="5 6" key="1">
    <citation type="submission" date="2013-04" db="EMBL/GenBank/DDBJ databases">
        <title>The Genome Sequence of Parabacteroides gordonii DSM 23371.</title>
        <authorList>
            <consortium name="The Broad Institute Genomics Platform"/>
            <person name="Earl A."/>
            <person name="Ward D."/>
            <person name="Feldgarden M."/>
            <person name="Gevers D."/>
            <person name="Martens E."/>
            <person name="Sakamoto M."/>
            <person name="Benno Y."/>
            <person name="Suzuki N."/>
            <person name="Matsunaga N."/>
            <person name="Koshihara K."/>
            <person name="Seki M."/>
            <person name="Komiya H."/>
            <person name="Walker B."/>
            <person name="Young S."/>
            <person name="Zeng Q."/>
            <person name="Gargeya S."/>
            <person name="Fitzgerald M."/>
            <person name="Haas B."/>
            <person name="Abouelleil A."/>
            <person name="Allen A.W."/>
            <person name="Alvarado L."/>
            <person name="Arachchi H.M."/>
            <person name="Berlin A.M."/>
            <person name="Chapman S.B."/>
            <person name="Gainer-Dewar J."/>
            <person name="Goldberg J."/>
            <person name="Griggs A."/>
            <person name="Gujja S."/>
            <person name="Hansen M."/>
            <person name="Howarth C."/>
            <person name="Imamovic A."/>
            <person name="Ireland A."/>
            <person name="Larimer J."/>
            <person name="McCowan C."/>
            <person name="Murphy C."/>
            <person name="Pearson M."/>
            <person name="Poon T.W."/>
            <person name="Priest M."/>
            <person name="Roberts A."/>
            <person name="Saif S."/>
            <person name="Shea T."/>
            <person name="Sisk P."/>
            <person name="Sykes S."/>
            <person name="Wortman J."/>
            <person name="Nusbaum C."/>
            <person name="Birren B."/>
        </authorList>
    </citation>
    <scope>NUCLEOTIDE SEQUENCE [LARGE SCALE GENOMIC DNA]</scope>
    <source>
        <strain evidence="5 6">MS-1</strain>
    </source>
</reference>
<dbReference type="STRING" id="1203610.HMPREF1536_05024"/>
<dbReference type="GO" id="GO:0005524">
    <property type="term" value="F:ATP binding"/>
    <property type="evidence" value="ECO:0007669"/>
    <property type="project" value="UniProtKB-KW"/>
</dbReference>
<keyword evidence="3" id="KW-0175">Coiled coil</keyword>
<name>A0A0F5IPU3_9BACT</name>
<dbReference type="InterPro" id="IPR017871">
    <property type="entry name" value="ABC_transporter-like_CS"/>
</dbReference>
<dbReference type="InterPro" id="IPR051309">
    <property type="entry name" value="ABCF_ATPase"/>
</dbReference>
<dbReference type="EMBL" id="AQHW01000029">
    <property type="protein sequence ID" value="KKB47380.1"/>
    <property type="molecule type" value="Genomic_DNA"/>
</dbReference>
<dbReference type="AlphaFoldDB" id="A0A0F5IPU3"/>
<evidence type="ECO:0000256" key="2">
    <source>
        <dbReference type="ARBA" id="ARBA00022840"/>
    </source>
</evidence>
<dbReference type="InterPro" id="IPR027417">
    <property type="entry name" value="P-loop_NTPase"/>
</dbReference>
<proteinExistence type="predicted"/>
<organism evidence="5 6">
    <name type="scientific">Parabacteroides gordonii MS-1 = DSM 23371</name>
    <dbReference type="NCBI Taxonomy" id="1203610"/>
    <lineage>
        <taxon>Bacteria</taxon>
        <taxon>Pseudomonadati</taxon>
        <taxon>Bacteroidota</taxon>
        <taxon>Bacteroidia</taxon>
        <taxon>Bacteroidales</taxon>
        <taxon>Tannerellaceae</taxon>
        <taxon>Parabacteroides</taxon>
    </lineage>
</organism>
<dbReference type="GO" id="GO:0016887">
    <property type="term" value="F:ATP hydrolysis activity"/>
    <property type="evidence" value="ECO:0007669"/>
    <property type="project" value="InterPro"/>
</dbReference>
<sequence>MCISVQQLSYIHADKEPLFQNINLTVNKGEQVSLVGNNGSGKSTLLRIIEGGLKPVSGEVVCSSQPYYVPQHFGQYDQLTVMQALQVESKIKALQAIIAGDASIGNFTALDDDWNIEERCLAALSFWGLQHIRLDQPMCTLSGGEKTKVFLSGLQIHSPGIILMDEPTNHLDTGSRNKLYGFIESSRATMLIVSHDRTLLNLLPYTCELDRSTISLYGGNYEFYKEQKEQALAALQNQLSEKEKELRLAKKIAREALERKNKSSSRGEKNAVKKGIPRIMMGAMKEGAENSTVKLKNVHDDKMSAISSSIADIQTALPNMRQMKTDFNSPDLHIGKILVTAKDVNFGYGESRLWQDPLNLQIKSGDRIRFSGNNGAGKTTLLKLLLGELEPTEGTITRADFKYIYIDQEYSIVQPHLTVFEQLEQFNLFAKPEHELKMILSRFLFPVGTWDKSCSKLSGGEKMRLAICCLMVSNSTPDLFILDEPTNNLDIQSVNIITAAIKDYNGTVLLVSHDLYFVKEIKINRVVELFSSSPVIKI</sequence>
<dbReference type="PANTHER" id="PTHR42855:SF2">
    <property type="entry name" value="DRUG RESISTANCE ABC TRANSPORTER,ATP-BINDING PROTEIN"/>
    <property type="match status" value="1"/>
</dbReference>
<dbReference type="FunFam" id="3.40.50.300:FF:001320">
    <property type="entry name" value="Heme ABC transporter ATP-binding protein"/>
    <property type="match status" value="1"/>
</dbReference>
<keyword evidence="1" id="KW-0547">Nucleotide-binding</keyword>
<evidence type="ECO:0000256" key="1">
    <source>
        <dbReference type="ARBA" id="ARBA00022741"/>
    </source>
</evidence>
<dbReference type="Gene3D" id="3.40.50.300">
    <property type="entry name" value="P-loop containing nucleotide triphosphate hydrolases"/>
    <property type="match status" value="2"/>
</dbReference>
<dbReference type="Proteomes" id="UP000033035">
    <property type="component" value="Unassembled WGS sequence"/>
</dbReference>
<dbReference type="HOGENOM" id="CLU_000604_36_0_10"/>
<dbReference type="RefSeq" id="WP_028728666.1">
    <property type="nucleotide sequence ID" value="NZ_AUAE01000035.1"/>
</dbReference>
<feature type="coiled-coil region" evidence="3">
    <location>
        <begin position="221"/>
        <end position="259"/>
    </location>
</feature>
<dbReference type="SMART" id="SM00382">
    <property type="entry name" value="AAA"/>
    <property type="match status" value="2"/>
</dbReference>
<feature type="domain" description="ABC transporter" evidence="4">
    <location>
        <begin position="3"/>
        <end position="236"/>
    </location>
</feature>
<protein>
    <recommendedName>
        <fullName evidence="4">ABC transporter domain-containing protein</fullName>
    </recommendedName>
</protein>